<dbReference type="EMBL" id="BAABBM010000001">
    <property type="protein sequence ID" value="GAA3895152.1"/>
    <property type="molecule type" value="Genomic_DNA"/>
</dbReference>
<keyword evidence="3" id="KW-1185">Reference proteome</keyword>
<name>A0ABP7L547_9SPHN</name>
<organism evidence="2 3">
    <name type="scientific">Sphingomonas limnosediminicola</name>
    <dbReference type="NCBI Taxonomy" id="940133"/>
    <lineage>
        <taxon>Bacteria</taxon>
        <taxon>Pseudomonadati</taxon>
        <taxon>Pseudomonadota</taxon>
        <taxon>Alphaproteobacteria</taxon>
        <taxon>Sphingomonadales</taxon>
        <taxon>Sphingomonadaceae</taxon>
        <taxon>Sphingomonas</taxon>
    </lineage>
</organism>
<gene>
    <name evidence="2" type="ORF">GCM10022276_12800</name>
</gene>
<feature type="chain" id="PRO_5046613432" evidence="1">
    <location>
        <begin position="26"/>
        <end position="606"/>
    </location>
</feature>
<dbReference type="InterPro" id="IPR010281">
    <property type="entry name" value="DUF885"/>
</dbReference>
<comment type="caution">
    <text evidence="2">The sequence shown here is derived from an EMBL/GenBank/DDBJ whole genome shotgun (WGS) entry which is preliminary data.</text>
</comment>
<protein>
    <submittedName>
        <fullName evidence="2">DUF885 family protein</fullName>
    </submittedName>
</protein>
<reference evidence="3" key="1">
    <citation type="journal article" date="2019" name="Int. J. Syst. Evol. Microbiol.">
        <title>The Global Catalogue of Microorganisms (GCM) 10K type strain sequencing project: providing services to taxonomists for standard genome sequencing and annotation.</title>
        <authorList>
            <consortium name="The Broad Institute Genomics Platform"/>
            <consortium name="The Broad Institute Genome Sequencing Center for Infectious Disease"/>
            <person name="Wu L."/>
            <person name="Ma J."/>
        </authorList>
    </citation>
    <scope>NUCLEOTIDE SEQUENCE [LARGE SCALE GENOMIC DNA]</scope>
    <source>
        <strain evidence="3">JCM 17543</strain>
    </source>
</reference>
<dbReference type="PANTHER" id="PTHR33361:SF2">
    <property type="entry name" value="DUF885 DOMAIN-CONTAINING PROTEIN"/>
    <property type="match status" value="1"/>
</dbReference>
<sequence length="606" mass="66227">MDRRTFLATSATIALLPFAQSPLFATVAAPAGPGDAKLNALFDEIFKRQVTDSPPFATALGLDTGPNAKLRATFDMRPPNVQREANAKRDRGFLAAVKAIDPKTLSRTAALNREIVIYDLETSLESWEKFKIDSVQGPYIISQQSGSYFSIPDFLNSTHPIDNASDAEAYISRLSQFGPLLDMETQDQKEMAARGFLAPGWSLDLALGQMEALRKPAAAESTMVKSIADRTKAKNIPGDWAARATKIVDTSVYPALDRQIAAIRALRPTTKPGDGATRLPNGAAIYAAALAQATTSSMTPDEVHKLGLSQVAEYTAALDGILKQAGFAQGTVGERLSALNASPAQLYANTDAGRAELLASLNANVKEMTARLPQAFATLPGQPLEIRAVPKEIQDGAPNGYYRSATLDGSRPAIYFINLKSTSDWPKYSLPSLTYHEGVPGHHLQISLAQESKDIPMLRKISFYSSYIEGWALYSEQLADEIGGYSGIEKGGYLQSFLFRSARLVVDTGLNSKGWTREQAIDYMTKTTGFPRPRVQREVERYCVSIGQACSYKVGHLAWLRAREKAKSILGPKFDIKQFHEVLKDGSMPLTILERRVEERARAQLA</sequence>
<dbReference type="Proteomes" id="UP001500827">
    <property type="component" value="Unassembled WGS sequence"/>
</dbReference>
<keyword evidence="1" id="KW-0732">Signal</keyword>
<dbReference type="Pfam" id="PF05960">
    <property type="entry name" value="DUF885"/>
    <property type="match status" value="1"/>
</dbReference>
<dbReference type="PANTHER" id="PTHR33361">
    <property type="entry name" value="GLR0591 PROTEIN"/>
    <property type="match status" value="1"/>
</dbReference>
<evidence type="ECO:0000313" key="2">
    <source>
        <dbReference type="EMBL" id="GAA3895152.1"/>
    </source>
</evidence>
<accession>A0ABP7L547</accession>
<proteinExistence type="predicted"/>
<dbReference type="RefSeq" id="WP_344698843.1">
    <property type="nucleotide sequence ID" value="NZ_BAABBM010000001.1"/>
</dbReference>
<evidence type="ECO:0000256" key="1">
    <source>
        <dbReference type="SAM" id="SignalP"/>
    </source>
</evidence>
<feature type="signal peptide" evidence="1">
    <location>
        <begin position="1"/>
        <end position="25"/>
    </location>
</feature>
<evidence type="ECO:0000313" key="3">
    <source>
        <dbReference type="Proteomes" id="UP001500827"/>
    </source>
</evidence>